<dbReference type="InterPro" id="IPR018800">
    <property type="entry name" value="PRCC"/>
</dbReference>
<reference evidence="2 3" key="1">
    <citation type="submission" date="2018-04" db="EMBL/GenBank/DDBJ databases">
        <title>The genome of golden apple snail Pomacea canaliculata provides insight into stress tolerance and invasive adaptation.</title>
        <authorList>
            <person name="Liu C."/>
            <person name="Liu B."/>
            <person name="Ren Y."/>
            <person name="Zhang Y."/>
            <person name="Wang H."/>
            <person name="Li S."/>
            <person name="Jiang F."/>
            <person name="Yin L."/>
            <person name="Zhang G."/>
            <person name="Qian W."/>
            <person name="Fan W."/>
        </authorList>
    </citation>
    <scope>NUCLEOTIDE SEQUENCE [LARGE SCALE GENOMIC DNA]</scope>
    <source>
        <strain evidence="2">SZHN2017</strain>
        <tissue evidence="2">Muscle</tissue>
    </source>
</reference>
<dbReference type="OrthoDB" id="206969at2759"/>
<dbReference type="EMBL" id="PZQS01000013">
    <property type="protein sequence ID" value="PVD19909.1"/>
    <property type="molecule type" value="Genomic_DNA"/>
</dbReference>
<feature type="compositionally biased region" description="Low complexity" evidence="1">
    <location>
        <begin position="202"/>
        <end position="216"/>
    </location>
</feature>
<sequence>MSLVAYGASDSEASDSEEIEKSVVSKSTDADNQISDEEDYKPTRYDQTSRASSSTPTTRTGTSYLQCEQNPLTLSALPAPKERELEIVDAAGEDELDELVKPKESELADAPKPPGRCTGKKPARIMIPALIKDEDEEQNKKPHQPTFTSGKGSDLFSILPRPSHGAKKELNRPLIPHTLTKRTSQSDATQKQSSKHPSAMQSTVSSSLLMTSTALSETVPSRKHQSAFNALTGYESDSDDESDSGSFFRLDSQQEQSSLTSFTASTGKDTAPDVSILRTANTLDRSDRPQTEVTSSETVSEQVTTKGVSALSADIGSGDASNTRPSVADDSDNTQGFGIPVVNQDAPLSFSSAILSRGWSLSPLVSPMTPELYVAPSEGSSKNSAQVWQTQQHLAQESVEDNLEEVETEEADSSTGSEMQQMISDQQFQRLGGKRKLSLEDIEIIEANVDDQVDPSGLMKGMTEETSYQPHRKKDNLPSAQQRRKKQIHYLAFQAKERELELKNMWAQNKMNKNHLRSKYGF</sequence>
<feature type="compositionally biased region" description="Polar residues" evidence="1">
    <location>
        <begin position="251"/>
        <end position="268"/>
    </location>
</feature>
<dbReference type="AlphaFoldDB" id="A0A2T7NFF3"/>
<evidence type="ECO:0000313" key="3">
    <source>
        <dbReference type="Proteomes" id="UP000245119"/>
    </source>
</evidence>
<evidence type="ECO:0000313" key="2">
    <source>
        <dbReference type="EMBL" id="PVD19909.1"/>
    </source>
</evidence>
<feature type="compositionally biased region" description="Polar residues" evidence="1">
    <location>
        <begin position="181"/>
        <end position="201"/>
    </location>
</feature>
<dbReference type="Pfam" id="PF10253">
    <property type="entry name" value="PRCC"/>
    <property type="match status" value="1"/>
</dbReference>
<evidence type="ECO:0000256" key="1">
    <source>
        <dbReference type="SAM" id="MobiDB-lite"/>
    </source>
</evidence>
<organism evidence="2 3">
    <name type="scientific">Pomacea canaliculata</name>
    <name type="common">Golden apple snail</name>
    <dbReference type="NCBI Taxonomy" id="400727"/>
    <lineage>
        <taxon>Eukaryota</taxon>
        <taxon>Metazoa</taxon>
        <taxon>Spiralia</taxon>
        <taxon>Lophotrochozoa</taxon>
        <taxon>Mollusca</taxon>
        <taxon>Gastropoda</taxon>
        <taxon>Caenogastropoda</taxon>
        <taxon>Architaenioglossa</taxon>
        <taxon>Ampullarioidea</taxon>
        <taxon>Ampullariidae</taxon>
        <taxon>Pomacea</taxon>
    </lineage>
</organism>
<evidence type="ECO:0008006" key="4">
    <source>
        <dbReference type="Google" id="ProtNLM"/>
    </source>
</evidence>
<comment type="caution">
    <text evidence="2">The sequence shown here is derived from an EMBL/GenBank/DDBJ whole genome shotgun (WGS) entry which is preliminary data.</text>
</comment>
<accession>A0A2T7NFF3</accession>
<dbReference type="PANTHER" id="PTHR13621:SF2">
    <property type="entry name" value="PROLINE-RICH PROTEIN PRCC"/>
    <property type="match status" value="1"/>
</dbReference>
<name>A0A2T7NFF3_POMCA</name>
<dbReference type="STRING" id="400727.A0A2T7NFF3"/>
<dbReference type="PANTHER" id="PTHR13621">
    <property type="entry name" value="PROLINE-RICH PROTEIN PRCC"/>
    <property type="match status" value="1"/>
</dbReference>
<feature type="region of interest" description="Disordered" evidence="1">
    <location>
        <begin position="463"/>
        <end position="485"/>
    </location>
</feature>
<feature type="region of interest" description="Disordered" evidence="1">
    <location>
        <begin position="1"/>
        <end position="71"/>
    </location>
</feature>
<dbReference type="Proteomes" id="UP000245119">
    <property type="component" value="Linkage Group LG13"/>
</dbReference>
<protein>
    <recommendedName>
        <fullName evidence="4">Proline-rich protein PRCC</fullName>
    </recommendedName>
</protein>
<keyword evidence="3" id="KW-1185">Reference proteome</keyword>
<proteinExistence type="predicted"/>
<feature type="region of interest" description="Disordered" evidence="1">
    <location>
        <begin position="101"/>
        <end position="331"/>
    </location>
</feature>
<feature type="compositionally biased region" description="Low complexity" evidence="1">
    <location>
        <begin position="291"/>
        <end position="305"/>
    </location>
</feature>
<feature type="compositionally biased region" description="Low complexity" evidence="1">
    <location>
        <begin position="48"/>
        <end position="63"/>
    </location>
</feature>
<dbReference type="GO" id="GO:0005634">
    <property type="term" value="C:nucleus"/>
    <property type="evidence" value="ECO:0007669"/>
    <property type="project" value="TreeGrafter"/>
</dbReference>
<gene>
    <name evidence="2" type="ORF">C0Q70_20403</name>
</gene>